<evidence type="ECO:0000313" key="1">
    <source>
        <dbReference type="Proteomes" id="UP000887576"/>
    </source>
</evidence>
<sequence length="75" mass="8124">METDRPLNGLFQEMFELGISSNSNGSFVNPLPAPPSYDSIINSSSSSTDAPPAWEPTVADDSVVQLNSTTQIFRF</sequence>
<accession>A0AC34R1K8</accession>
<organism evidence="1 2">
    <name type="scientific">Panagrolaimus sp. JU765</name>
    <dbReference type="NCBI Taxonomy" id="591449"/>
    <lineage>
        <taxon>Eukaryota</taxon>
        <taxon>Metazoa</taxon>
        <taxon>Ecdysozoa</taxon>
        <taxon>Nematoda</taxon>
        <taxon>Chromadorea</taxon>
        <taxon>Rhabditida</taxon>
        <taxon>Tylenchina</taxon>
        <taxon>Panagrolaimomorpha</taxon>
        <taxon>Panagrolaimoidea</taxon>
        <taxon>Panagrolaimidae</taxon>
        <taxon>Panagrolaimus</taxon>
    </lineage>
</organism>
<dbReference type="WBParaSite" id="JU765_v2.g2510.t1">
    <property type="protein sequence ID" value="JU765_v2.g2510.t1"/>
    <property type="gene ID" value="JU765_v2.g2510"/>
</dbReference>
<dbReference type="Proteomes" id="UP000887576">
    <property type="component" value="Unplaced"/>
</dbReference>
<name>A0AC34R1K8_9BILA</name>
<reference evidence="2" key="1">
    <citation type="submission" date="2022-11" db="UniProtKB">
        <authorList>
            <consortium name="WormBaseParasite"/>
        </authorList>
    </citation>
    <scope>IDENTIFICATION</scope>
</reference>
<proteinExistence type="predicted"/>
<evidence type="ECO:0000313" key="2">
    <source>
        <dbReference type="WBParaSite" id="JU765_v2.g2510.t1"/>
    </source>
</evidence>
<protein>
    <submittedName>
        <fullName evidence="2">Uncharacterized protein</fullName>
    </submittedName>
</protein>